<protein>
    <recommendedName>
        <fullName evidence="7">Efficient mitochondria targeting-associated protein 19</fullName>
    </recommendedName>
</protein>
<comment type="caution">
    <text evidence="9">The sequence shown here is derived from an EMBL/GenBank/DDBJ whole genome shotgun (WGS) entry which is preliminary data.</text>
</comment>
<dbReference type="PROSITE" id="PS51751">
    <property type="entry name" value="EXPERA"/>
    <property type="match status" value="1"/>
</dbReference>
<dbReference type="EMBL" id="QWIO01000055">
    <property type="protein sequence ID" value="RMZ11486.1"/>
    <property type="molecule type" value="Genomic_DNA"/>
</dbReference>
<evidence type="ECO:0000256" key="5">
    <source>
        <dbReference type="ARBA" id="ARBA00022989"/>
    </source>
</evidence>
<comment type="caution">
    <text evidence="7">Lacks conserved residue(s) required for the propagation of feature annotation.</text>
</comment>
<comment type="subcellular location">
    <subcellularLocation>
        <location evidence="1">Endoplasmic reticulum membrane</location>
        <topology evidence="1">Multi-pass membrane protein</topology>
    </subcellularLocation>
</comment>
<evidence type="ECO:0000256" key="7">
    <source>
        <dbReference type="PIRNR" id="PIRNR031032"/>
    </source>
</evidence>
<name>A0A3M7HEB3_HORWE</name>
<dbReference type="InterPro" id="IPR033118">
    <property type="entry name" value="EXPERA"/>
</dbReference>
<feature type="transmembrane region" description="Helical" evidence="7">
    <location>
        <begin position="12"/>
        <end position="33"/>
    </location>
</feature>
<dbReference type="Pfam" id="PF05241">
    <property type="entry name" value="EBP"/>
    <property type="match status" value="1"/>
</dbReference>
<dbReference type="InterPro" id="IPR051987">
    <property type="entry name" value="Sigma-2_receptor-like"/>
</dbReference>
<keyword evidence="3 7" id="KW-0812">Transmembrane</keyword>
<gene>
    <name evidence="9" type="ORF">D0864_00977</name>
</gene>
<evidence type="ECO:0000256" key="1">
    <source>
        <dbReference type="ARBA" id="ARBA00004477"/>
    </source>
</evidence>
<accession>A0A3M7HEB3</accession>
<dbReference type="AlphaFoldDB" id="A0A3M7HEB3"/>
<comment type="similarity">
    <text evidence="2">Belongs to the TMEM97/sigma-2 receptor family.</text>
</comment>
<organism evidence="9 10">
    <name type="scientific">Hortaea werneckii</name>
    <name type="common">Black yeast</name>
    <name type="synonym">Cladosporium werneckii</name>
    <dbReference type="NCBI Taxonomy" id="91943"/>
    <lineage>
        <taxon>Eukaryota</taxon>
        <taxon>Fungi</taxon>
        <taxon>Dikarya</taxon>
        <taxon>Ascomycota</taxon>
        <taxon>Pezizomycotina</taxon>
        <taxon>Dothideomycetes</taxon>
        <taxon>Dothideomycetidae</taxon>
        <taxon>Mycosphaerellales</taxon>
        <taxon>Teratosphaeriaceae</taxon>
        <taxon>Hortaea</taxon>
    </lineage>
</organism>
<evidence type="ECO:0000256" key="2">
    <source>
        <dbReference type="ARBA" id="ARBA00009096"/>
    </source>
</evidence>
<keyword evidence="4 7" id="KW-0256">Endoplasmic reticulum</keyword>
<evidence type="ECO:0000256" key="6">
    <source>
        <dbReference type="ARBA" id="ARBA00023136"/>
    </source>
</evidence>
<dbReference type="InterPro" id="IPR016964">
    <property type="entry name" value="Sigma2_recept"/>
</dbReference>
<dbReference type="PANTHER" id="PTHR31204">
    <property type="entry name" value="SIGMA INTRACELLULAR RECEPTOR 2"/>
    <property type="match status" value="1"/>
</dbReference>
<dbReference type="VEuPathDB" id="FungiDB:BTJ68_06342"/>
<dbReference type="GO" id="GO:0005789">
    <property type="term" value="C:endoplasmic reticulum membrane"/>
    <property type="evidence" value="ECO:0007669"/>
    <property type="project" value="UniProtKB-SubCell"/>
</dbReference>
<evidence type="ECO:0000256" key="4">
    <source>
        <dbReference type="ARBA" id="ARBA00022824"/>
    </source>
</evidence>
<proteinExistence type="inferred from homology"/>
<evidence type="ECO:0000259" key="8">
    <source>
        <dbReference type="PROSITE" id="PS51751"/>
    </source>
</evidence>
<feature type="transmembrane region" description="Helical" evidence="7">
    <location>
        <begin position="67"/>
        <end position="88"/>
    </location>
</feature>
<keyword evidence="6 7" id="KW-0472">Membrane</keyword>
<evidence type="ECO:0000313" key="9">
    <source>
        <dbReference type="EMBL" id="RMZ11486.1"/>
    </source>
</evidence>
<dbReference type="PIRSF" id="PIRSF031032">
    <property type="entry name" value="TMP_97_prd"/>
    <property type="match status" value="1"/>
</dbReference>
<dbReference type="Proteomes" id="UP000269539">
    <property type="component" value="Unassembled WGS sequence"/>
</dbReference>
<keyword evidence="5 7" id="KW-1133">Transmembrane helix</keyword>
<dbReference type="PANTHER" id="PTHR31204:SF1">
    <property type="entry name" value="SIGMA INTRACELLULAR RECEPTOR 2"/>
    <property type="match status" value="1"/>
</dbReference>
<reference evidence="9 10" key="1">
    <citation type="journal article" date="2018" name="BMC Genomics">
        <title>Genomic evidence for intraspecific hybridization in a clonal and extremely halotolerant yeast.</title>
        <authorList>
            <person name="Gostincar C."/>
            <person name="Stajich J.E."/>
            <person name="Zupancic J."/>
            <person name="Zalar P."/>
            <person name="Gunde-Cimerman N."/>
        </authorList>
    </citation>
    <scope>NUCLEOTIDE SEQUENCE [LARGE SCALE GENOMIC DNA]</scope>
    <source>
        <strain evidence="9 10">EXF-10513</strain>
    </source>
</reference>
<sequence>MTSIFSRKRDLAYLLFFTIHIPVMFCVDLAPFYPDSIRPQFMNDIRTFYIETYHDRFFSSPPAWFTMYLWLELVYHVPLSFWAVGALLRGSLFVTLHAEYVRGNGSSLCILGDPKVPAHLLVFAVQTALTTSTCIADYLSWSGYSNAEKIELGKLYVPYLALFVLDAGFEWACGDINEIFPI</sequence>
<feature type="domain" description="EXPERA" evidence="8">
    <location>
        <begin position="9"/>
        <end position="167"/>
    </location>
</feature>
<evidence type="ECO:0000313" key="10">
    <source>
        <dbReference type="Proteomes" id="UP000269539"/>
    </source>
</evidence>
<evidence type="ECO:0000256" key="3">
    <source>
        <dbReference type="ARBA" id="ARBA00022692"/>
    </source>
</evidence>